<dbReference type="GO" id="GO:0009423">
    <property type="term" value="P:chorismate biosynthetic process"/>
    <property type="evidence" value="ECO:0007669"/>
    <property type="project" value="UniProtKB-UniRule"/>
</dbReference>
<dbReference type="UniPathway" id="UPA00053">
    <property type="reaction ID" value="UER00089"/>
</dbReference>
<evidence type="ECO:0000256" key="1">
    <source>
        <dbReference type="ARBA" id="ARBA00004811"/>
    </source>
</evidence>
<dbReference type="GO" id="GO:0009073">
    <property type="term" value="P:aromatic amino acid family biosynthetic process"/>
    <property type="evidence" value="ECO:0007669"/>
    <property type="project" value="UniProtKB-KW"/>
</dbReference>
<organism evidence="10 11">
    <name type="scientific">Campylobacter volucris</name>
    <dbReference type="NCBI Taxonomy" id="1031542"/>
    <lineage>
        <taxon>Bacteria</taxon>
        <taxon>Pseudomonadati</taxon>
        <taxon>Campylobacterota</taxon>
        <taxon>Epsilonproteobacteria</taxon>
        <taxon>Campylobacterales</taxon>
        <taxon>Campylobacteraceae</taxon>
        <taxon>Campylobacter</taxon>
    </lineage>
</organism>
<evidence type="ECO:0000313" key="11">
    <source>
        <dbReference type="Proteomes" id="UP000321629"/>
    </source>
</evidence>
<evidence type="ECO:0000313" key="10">
    <source>
        <dbReference type="EMBL" id="TXE89085.1"/>
    </source>
</evidence>
<dbReference type="Proteomes" id="UP000321629">
    <property type="component" value="Unassembled WGS sequence"/>
</dbReference>
<proteinExistence type="inferred from homology"/>
<comment type="caution">
    <text evidence="8">Lacks conserved residue(s) required for the propagation of feature annotation.</text>
</comment>
<dbReference type="InterPro" id="IPR001986">
    <property type="entry name" value="Enolpyruvate_Tfrase_dom"/>
</dbReference>
<feature type="binding site" evidence="8">
    <location>
        <position position="345"/>
    </location>
    <ligand>
        <name>phosphoenolpyruvate</name>
        <dbReference type="ChEBI" id="CHEBI:58702"/>
    </ligand>
</feature>
<dbReference type="Pfam" id="PF00275">
    <property type="entry name" value="EPSP_synthase"/>
    <property type="match status" value="1"/>
</dbReference>
<feature type="binding site" evidence="8">
    <location>
        <position position="20"/>
    </location>
    <ligand>
        <name>3-phosphoshikimate</name>
        <dbReference type="ChEBI" id="CHEBI:145989"/>
    </ligand>
</feature>
<evidence type="ECO:0000256" key="5">
    <source>
        <dbReference type="ARBA" id="ARBA00022679"/>
    </source>
</evidence>
<evidence type="ECO:0000256" key="8">
    <source>
        <dbReference type="HAMAP-Rule" id="MF_00210"/>
    </source>
</evidence>
<dbReference type="Gene3D" id="3.65.10.10">
    <property type="entry name" value="Enolpyruvate transferase domain"/>
    <property type="match status" value="2"/>
</dbReference>
<comment type="caution">
    <text evidence="10">The sequence shown here is derived from an EMBL/GenBank/DDBJ whole genome shotgun (WGS) entry which is preliminary data.</text>
</comment>
<feature type="binding site" evidence="8">
    <location>
        <position position="341"/>
    </location>
    <ligand>
        <name>3-phosphoshikimate</name>
        <dbReference type="ChEBI" id="CHEBI:145989"/>
    </ligand>
</feature>
<feature type="binding site" evidence="8">
    <location>
        <position position="314"/>
    </location>
    <ligand>
        <name>3-phosphoshikimate</name>
        <dbReference type="ChEBI" id="CHEBI:145989"/>
    </ligand>
</feature>
<dbReference type="GO" id="GO:0003866">
    <property type="term" value="F:3-phosphoshikimate 1-carboxyvinyltransferase activity"/>
    <property type="evidence" value="ECO:0007669"/>
    <property type="project" value="UniProtKB-UniRule"/>
</dbReference>
<dbReference type="PANTHER" id="PTHR21090:SF5">
    <property type="entry name" value="PENTAFUNCTIONAL AROM POLYPEPTIDE"/>
    <property type="match status" value="1"/>
</dbReference>
<feature type="domain" description="Enolpyruvate transferase" evidence="9">
    <location>
        <begin position="10"/>
        <end position="419"/>
    </location>
</feature>
<dbReference type="SUPFAM" id="SSF55205">
    <property type="entry name" value="EPT/RTPC-like"/>
    <property type="match status" value="1"/>
</dbReference>
<feature type="binding site" evidence="8">
    <location>
        <position position="164"/>
    </location>
    <ligand>
        <name>3-phosphoshikimate</name>
        <dbReference type="ChEBI" id="CHEBI:145989"/>
    </ligand>
</feature>
<keyword evidence="5 8" id="KW-0808">Transferase</keyword>
<dbReference type="RefSeq" id="WP_147555156.1">
    <property type="nucleotide sequence ID" value="NZ_VOWJ01000014.1"/>
</dbReference>
<dbReference type="InterPro" id="IPR006264">
    <property type="entry name" value="EPSP_synthase"/>
</dbReference>
<reference evidence="10 11" key="1">
    <citation type="submission" date="2019-07" db="EMBL/GenBank/DDBJ databases">
        <title>Rapid identification of Enteric Bacteria from Whole Genome Sequences (WGS) using Average Nucleotide Identity (ANI).</title>
        <authorList>
            <person name="Lane C."/>
        </authorList>
    </citation>
    <scope>NUCLEOTIDE SEQUENCE [LARGE SCALE GENOMIC DNA]</scope>
    <source>
        <strain evidence="10 11">2016D-0084</strain>
    </source>
</reference>
<evidence type="ECO:0000256" key="6">
    <source>
        <dbReference type="ARBA" id="ARBA00023141"/>
    </source>
</evidence>
<comment type="subcellular location">
    <subcellularLocation>
        <location evidence="8">Cytoplasm</location>
    </subcellularLocation>
</comment>
<dbReference type="InterPro" id="IPR013792">
    <property type="entry name" value="RNA3'P_cycl/enolpyr_Trfase_a/b"/>
</dbReference>
<comment type="similarity">
    <text evidence="2 8">Belongs to the EPSP synthase family.</text>
</comment>
<keyword evidence="3 8" id="KW-0963">Cytoplasm</keyword>
<comment type="subunit">
    <text evidence="8">Monomer.</text>
</comment>
<dbReference type="AlphaFoldDB" id="A0A5C7E5W3"/>
<feature type="binding site" evidence="8">
    <location>
        <position position="119"/>
    </location>
    <ligand>
        <name>phosphoenolpyruvate</name>
        <dbReference type="ChEBI" id="CHEBI:58702"/>
    </ligand>
</feature>
<evidence type="ECO:0000256" key="3">
    <source>
        <dbReference type="ARBA" id="ARBA00022490"/>
    </source>
</evidence>
<dbReference type="GO" id="GO:0008652">
    <property type="term" value="P:amino acid biosynthetic process"/>
    <property type="evidence" value="ECO:0007669"/>
    <property type="project" value="UniProtKB-KW"/>
</dbReference>
<evidence type="ECO:0000256" key="7">
    <source>
        <dbReference type="ARBA" id="ARBA00044633"/>
    </source>
</evidence>
<evidence type="ECO:0000259" key="9">
    <source>
        <dbReference type="Pfam" id="PF00275"/>
    </source>
</evidence>
<dbReference type="PANTHER" id="PTHR21090">
    <property type="entry name" value="AROM/DEHYDROQUINATE SYNTHASE"/>
    <property type="match status" value="1"/>
</dbReference>
<name>A0A5C7E5W3_9BACT</name>
<feature type="binding site" evidence="8">
    <location>
        <position position="386"/>
    </location>
    <ligand>
        <name>phosphoenolpyruvate</name>
        <dbReference type="ChEBI" id="CHEBI:58702"/>
    </ligand>
</feature>
<dbReference type="EC" id="2.5.1.19" evidence="8"/>
<feature type="binding site" evidence="8">
    <location>
        <position position="21"/>
    </location>
    <ligand>
        <name>3-phosphoshikimate</name>
        <dbReference type="ChEBI" id="CHEBI:145989"/>
    </ligand>
</feature>
<feature type="binding site" evidence="8">
    <location>
        <position position="166"/>
    </location>
    <ligand>
        <name>phosphoenolpyruvate</name>
        <dbReference type="ChEBI" id="CHEBI:58702"/>
    </ligand>
</feature>
<comment type="function">
    <text evidence="8">Catalyzes the transfer of the enolpyruvyl moiety of phosphoenolpyruvate (PEP) to the 5-hydroxyl of shikimate-3-phosphate (S3P) to produce enolpyruvyl shikimate-3-phosphate and inorganic phosphate.</text>
</comment>
<evidence type="ECO:0000256" key="4">
    <source>
        <dbReference type="ARBA" id="ARBA00022605"/>
    </source>
</evidence>
<dbReference type="GO" id="GO:0005737">
    <property type="term" value="C:cytoplasm"/>
    <property type="evidence" value="ECO:0007669"/>
    <property type="project" value="UniProtKB-SubCell"/>
</dbReference>
<dbReference type="HAMAP" id="MF_00210">
    <property type="entry name" value="EPSP_synth"/>
    <property type="match status" value="1"/>
</dbReference>
<feature type="binding site" evidence="8">
    <location>
        <position position="25"/>
    </location>
    <ligand>
        <name>3-phosphoshikimate</name>
        <dbReference type="ChEBI" id="CHEBI:145989"/>
    </ligand>
</feature>
<feature type="binding site" evidence="8">
    <location>
        <position position="166"/>
    </location>
    <ligand>
        <name>3-phosphoshikimate</name>
        <dbReference type="ChEBI" id="CHEBI:145989"/>
    </ligand>
</feature>
<gene>
    <name evidence="8 10" type="primary">aroA</name>
    <name evidence="10" type="ORF">FPD38_02165</name>
</gene>
<protein>
    <recommendedName>
        <fullName evidence="8">3-phosphoshikimate 1-carboxyvinyltransferase</fullName>
        <ecNumber evidence="8">2.5.1.19</ecNumber>
    </recommendedName>
    <alternativeName>
        <fullName evidence="8">5-enolpyruvylshikimate-3-phosphate synthase</fullName>
        <shortName evidence="8">EPSP synthase</shortName>
        <shortName evidence="8">EPSPS</shortName>
    </alternativeName>
</protein>
<dbReference type="PIRSF" id="PIRSF000505">
    <property type="entry name" value="EPSPS"/>
    <property type="match status" value="1"/>
</dbReference>
<accession>A0A5C7E5W3</accession>
<dbReference type="NCBIfam" id="TIGR01356">
    <property type="entry name" value="aroA"/>
    <property type="match status" value="1"/>
</dbReference>
<sequence>MKIYALNSFNATLENIASDKSISHRLVIFSLLTKDTCKIKNYLKAQDTLHTLKAIVLLGAEVKEESGCIYITAPNKIHSPNQILDCGNSGTLMRLLIGFLSSIEDGFFVLSGDCYLNARPMKRISQPLQNINAKIYGRNDANLAPICIEGAKLEGFNYKSNIASAQVKTAMILAALNAKSESFFEEIELSRNHSEIILTKMGAKIEKLNNLATKFKISPLKEKLKAFDICVPNDPSSAFYFAVAACILPNSKVVLKNVLLNKTRIEAFKILEKMGAKISYIQTNNDYESIGEICVESSTLQAISVSENIAWLIDEVPALAIAFACAKGTSAIKNAKELRVKESDRIKAVVENLQKCNIAAREFEDGFEVDGGIANSAKIESFGDHRIAMSFLILGLRCGMEIDDSECIKTSFPNFIDILKQIGAKIGD</sequence>
<feature type="binding site" evidence="8">
    <location>
        <position position="20"/>
    </location>
    <ligand>
        <name>phosphoenolpyruvate</name>
        <dbReference type="ChEBI" id="CHEBI:58702"/>
    </ligand>
</feature>
<keyword evidence="6 8" id="KW-0057">Aromatic amino acid biosynthesis</keyword>
<feature type="active site" description="Proton acceptor" evidence="8">
    <location>
        <position position="314"/>
    </location>
</feature>
<comment type="pathway">
    <text evidence="1 8">Metabolic intermediate biosynthesis; chorismate biosynthesis; chorismate from D-erythrose 4-phosphate and phosphoenolpyruvate: step 6/7.</text>
</comment>
<dbReference type="FunFam" id="3.65.10.10:FF:000005">
    <property type="entry name" value="3-phosphoshikimate 1-carboxyvinyltransferase"/>
    <property type="match status" value="1"/>
</dbReference>
<evidence type="ECO:0000256" key="2">
    <source>
        <dbReference type="ARBA" id="ARBA00009948"/>
    </source>
</evidence>
<keyword evidence="4 8" id="KW-0028">Amino-acid biosynthesis</keyword>
<dbReference type="CDD" id="cd01556">
    <property type="entry name" value="EPSP_synthase"/>
    <property type="match status" value="1"/>
</dbReference>
<dbReference type="InterPro" id="IPR036968">
    <property type="entry name" value="Enolpyruvate_Tfrase_sf"/>
</dbReference>
<feature type="binding site" evidence="8">
    <location>
        <position position="90"/>
    </location>
    <ligand>
        <name>phosphoenolpyruvate</name>
        <dbReference type="ChEBI" id="CHEBI:58702"/>
    </ligand>
</feature>
<dbReference type="EMBL" id="VOWJ01000014">
    <property type="protein sequence ID" value="TXE89085.1"/>
    <property type="molecule type" value="Genomic_DNA"/>
</dbReference>
<comment type="catalytic activity">
    <reaction evidence="7">
        <text>3-phosphoshikimate + phosphoenolpyruvate = 5-O-(1-carboxyvinyl)-3-phosphoshikimate + phosphate</text>
        <dbReference type="Rhea" id="RHEA:21256"/>
        <dbReference type="ChEBI" id="CHEBI:43474"/>
        <dbReference type="ChEBI" id="CHEBI:57701"/>
        <dbReference type="ChEBI" id="CHEBI:58702"/>
        <dbReference type="ChEBI" id="CHEBI:145989"/>
        <dbReference type="EC" id="2.5.1.19"/>
    </reaction>
    <physiologicalReaction direction="left-to-right" evidence="7">
        <dbReference type="Rhea" id="RHEA:21257"/>
    </physiologicalReaction>
</comment>